<protein>
    <submittedName>
        <fullName evidence="1">M20/M25/M40 family metallo-hydrolase</fullName>
    </submittedName>
</protein>
<evidence type="ECO:0000313" key="1">
    <source>
        <dbReference type="EMBL" id="RNC99557.1"/>
    </source>
</evidence>
<accession>A0A3M8HAU8</accession>
<reference evidence="1 2" key="1">
    <citation type="journal article" date="2014" name="Int. J. Syst. Evol. Microbiol.">
        <title>Lysinibacillus halotolerans sp. nov., isolated from saline-alkaline soil.</title>
        <authorList>
            <person name="Kong D."/>
            <person name="Wang Y."/>
            <person name="Zhao B."/>
            <person name="Li Y."/>
            <person name="Song J."/>
            <person name="Zhai Y."/>
            <person name="Zhang C."/>
            <person name="Wang H."/>
            <person name="Chen X."/>
            <person name="Zhao B."/>
            <person name="Ruan Z."/>
        </authorList>
    </citation>
    <scope>NUCLEOTIDE SEQUENCE [LARGE SCALE GENOMIC DNA]</scope>
    <source>
        <strain evidence="1 2">MCCC 1A12703</strain>
    </source>
</reference>
<dbReference type="InterPro" id="IPR012166">
    <property type="entry name" value="Uncharacterised_RocB"/>
</dbReference>
<dbReference type="PIRSF" id="PIRSF010386">
    <property type="entry name" value="RocB"/>
    <property type="match status" value="1"/>
</dbReference>
<keyword evidence="2" id="KW-1185">Reference proteome</keyword>
<dbReference type="AlphaFoldDB" id="A0A3M8HAU8"/>
<evidence type="ECO:0000313" key="2">
    <source>
        <dbReference type="Proteomes" id="UP000279909"/>
    </source>
</evidence>
<organism evidence="1 2">
    <name type="scientific">Lysinibacillus halotolerans</name>
    <dbReference type="NCBI Taxonomy" id="1368476"/>
    <lineage>
        <taxon>Bacteria</taxon>
        <taxon>Bacillati</taxon>
        <taxon>Bacillota</taxon>
        <taxon>Bacilli</taxon>
        <taxon>Bacillales</taxon>
        <taxon>Bacillaceae</taxon>
        <taxon>Lysinibacillus</taxon>
    </lineage>
</organism>
<proteinExistence type="predicted"/>
<name>A0A3M8HAU8_9BACI</name>
<dbReference type="EMBL" id="RHLQ01000014">
    <property type="protein sequence ID" value="RNC99557.1"/>
    <property type="molecule type" value="Genomic_DNA"/>
</dbReference>
<comment type="caution">
    <text evidence="1">The sequence shown here is derived from an EMBL/GenBank/DDBJ whole genome shotgun (WGS) entry which is preliminary data.</text>
</comment>
<dbReference type="SUPFAM" id="SSF53187">
    <property type="entry name" value="Zn-dependent exopeptidases"/>
    <property type="match status" value="1"/>
</dbReference>
<dbReference type="OrthoDB" id="9815360at2"/>
<dbReference type="PANTHER" id="PTHR43808">
    <property type="entry name" value="ACETYLORNITHINE DEACETYLASE"/>
    <property type="match status" value="1"/>
</dbReference>
<dbReference type="GO" id="GO:0016787">
    <property type="term" value="F:hydrolase activity"/>
    <property type="evidence" value="ECO:0007669"/>
    <property type="project" value="UniProtKB-KW"/>
</dbReference>
<keyword evidence="1" id="KW-0378">Hydrolase</keyword>
<dbReference type="Proteomes" id="UP000279909">
    <property type="component" value="Unassembled WGS sequence"/>
</dbReference>
<dbReference type="InterPro" id="IPR002933">
    <property type="entry name" value="Peptidase_M20"/>
</dbReference>
<dbReference type="InterPro" id="IPR050072">
    <property type="entry name" value="Peptidase_M20A"/>
</dbReference>
<dbReference type="RefSeq" id="WP_122971656.1">
    <property type="nucleotide sequence ID" value="NZ_RHLQ01000014.1"/>
</dbReference>
<dbReference type="PANTHER" id="PTHR43808:SF27">
    <property type="entry name" value="PROTEIN ROCB"/>
    <property type="match status" value="1"/>
</dbReference>
<dbReference type="Pfam" id="PF01546">
    <property type="entry name" value="Peptidase_M20"/>
    <property type="match status" value="1"/>
</dbReference>
<gene>
    <name evidence="1" type="ORF">EC501_07355</name>
</gene>
<dbReference type="Gene3D" id="3.40.630.10">
    <property type="entry name" value="Zn peptidases"/>
    <property type="match status" value="1"/>
</dbReference>
<sequence length="538" mass="61600">MKWDTPEKLKGLLCELVSWESQTLTKGEQEFSKKLYAKFQLLPYFQENRDYLQTVEVEGGRQVVSALYRHPKAKKTVVLISHFDTVQIEEYGALMPLATLPVELTQAFKEAKGMLNEQAQKDLDTGDYLFGRGVMDMKMGLALHMQVLERAIEEQWNMNLLLITVPDEEVNSAGMRQAAKHIAEVSNHYDLDISLFLNSEPSFSQDPYDLQEYIYTGSIGKVMPAALFYGKETHVGEPLKGLSAPFMSAFLATEMEWNEAFVETVYGEQTPLPVALKLRDLKEQYSTQTPYRAVAMYNVFLMKRSAAEILDLFEQVTVRAMEKCQARYDEVCAKMNVHPIGQIRTIRYSELLNYAKQKLGDDEVEQLIEEIIAKADLDERDQSFFIADKLMIHCQELAPAVVVLFVPPFYPAVNSSDHTLAKKAIDFVLQASKPYEIPLQQVHYFNGISDLSYCQLSEDTGWQAYEVNTPVWKRTYDIPFDHIATFNAPVLNVGPYGKDAHQISERLHMKSAFYEMPDLIYQLLRFVEKETANEIDET</sequence>